<sequence>MEDIINILAQQLKGFVPGQPCAQEVWARKFKLAALLSRESWSTIEFTVLDHALTIQTASRHVAFCWQPLQCIMCLHMRLIHVDVNDKRRKNKAAMSSSTHTLDIRGDF</sequence>
<comment type="caution">
    <text evidence="1">The sequence shown here is derived from an EMBL/GenBank/DDBJ whole genome shotgun (WGS) entry which is preliminary data.</text>
</comment>
<protein>
    <submittedName>
        <fullName evidence="1">Uncharacterized protein</fullName>
    </submittedName>
</protein>
<dbReference type="EMBL" id="MLYV02001142">
    <property type="protein sequence ID" value="PSR72669.1"/>
    <property type="molecule type" value="Genomic_DNA"/>
</dbReference>
<evidence type="ECO:0000313" key="1">
    <source>
        <dbReference type="EMBL" id="PSR72669.1"/>
    </source>
</evidence>
<gene>
    <name evidence="1" type="ORF">PHLCEN_2v11458</name>
</gene>
<dbReference type="AlphaFoldDB" id="A0A2R6NJW5"/>
<proteinExistence type="predicted"/>
<reference evidence="1 2" key="1">
    <citation type="submission" date="2018-02" db="EMBL/GenBank/DDBJ databases">
        <title>Genome sequence of the basidiomycete white-rot fungus Phlebia centrifuga.</title>
        <authorList>
            <person name="Granchi Z."/>
            <person name="Peng M."/>
            <person name="de Vries R.P."/>
            <person name="Hilden K."/>
            <person name="Makela M.R."/>
            <person name="Grigoriev I."/>
            <person name="Riley R."/>
        </authorList>
    </citation>
    <scope>NUCLEOTIDE SEQUENCE [LARGE SCALE GENOMIC DNA]</scope>
    <source>
        <strain evidence="1 2">FBCC195</strain>
    </source>
</reference>
<evidence type="ECO:0000313" key="2">
    <source>
        <dbReference type="Proteomes" id="UP000186601"/>
    </source>
</evidence>
<dbReference type="Proteomes" id="UP000186601">
    <property type="component" value="Unassembled WGS sequence"/>
</dbReference>
<organism evidence="1 2">
    <name type="scientific">Hermanssonia centrifuga</name>
    <dbReference type="NCBI Taxonomy" id="98765"/>
    <lineage>
        <taxon>Eukaryota</taxon>
        <taxon>Fungi</taxon>
        <taxon>Dikarya</taxon>
        <taxon>Basidiomycota</taxon>
        <taxon>Agaricomycotina</taxon>
        <taxon>Agaricomycetes</taxon>
        <taxon>Polyporales</taxon>
        <taxon>Meruliaceae</taxon>
        <taxon>Hermanssonia</taxon>
    </lineage>
</organism>
<keyword evidence="2" id="KW-1185">Reference proteome</keyword>
<accession>A0A2R6NJW5</accession>
<name>A0A2R6NJW5_9APHY</name>